<dbReference type="EMBL" id="JAAMOZ010000002">
    <property type="protein sequence ID" value="NIH58241.1"/>
    <property type="molecule type" value="Genomic_DNA"/>
</dbReference>
<organism evidence="1 2">
    <name type="scientific">Brooklawnia cerclae</name>
    <dbReference type="NCBI Taxonomy" id="349934"/>
    <lineage>
        <taxon>Bacteria</taxon>
        <taxon>Bacillati</taxon>
        <taxon>Actinomycetota</taxon>
        <taxon>Actinomycetes</taxon>
        <taxon>Propionibacteriales</taxon>
        <taxon>Propionibacteriaceae</taxon>
        <taxon>Brooklawnia</taxon>
    </lineage>
</organism>
<proteinExistence type="predicted"/>
<keyword evidence="2" id="KW-1185">Reference proteome</keyword>
<sequence>MIKFFQDLMDRYFDSVTELTEYQERLKRQTAAR</sequence>
<reference evidence="1 2" key="1">
    <citation type="submission" date="2020-02" db="EMBL/GenBank/DDBJ databases">
        <title>Sequencing the genomes of 1000 actinobacteria strains.</title>
        <authorList>
            <person name="Klenk H.-P."/>
        </authorList>
    </citation>
    <scope>NUCLEOTIDE SEQUENCE [LARGE SCALE GENOMIC DNA]</scope>
    <source>
        <strain evidence="1 2">DSM 19609</strain>
    </source>
</reference>
<name>A0ABX0SN93_9ACTN</name>
<accession>A0ABX0SN93</accession>
<protein>
    <submittedName>
        <fullName evidence="1">Uncharacterized protein</fullName>
    </submittedName>
</protein>
<comment type="caution">
    <text evidence="1">The sequence shown here is derived from an EMBL/GenBank/DDBJ whole genome shotgun (WGS) entry which is preliminary data.</text>
</comment>
<gene>
    <name evidence="1" type="ORF">FB473_002933</name>
</gene>
<evidence type="ECO:0000313" key="1">
    <source>
        <dbReference type="EMBL" id="NIH58241.1"/>
    </source>
</evidence>
<dbReference type="Proteomes" id="UP000749311">
    <property type="component" value="Unassembled WGS sequence"/>
</dbReference>
<evidence type="ECO:0000313" key="2">
    <source>
        <dbReference type="Proteomes" id="UP000749311"/>
    </source>
</evidence>